<evidence type="ECO:0000256" key="2">
    <source>
        <dbReference type="ARBA" id="ARBA00006983"/>
    </source>
</evidence>
<dbReference type="InterPro" id="IPR004841">
    <property type="entry name" value="AA-permease/SLC12A_dom"/>
</dbReference>
<feature type="transmembrane region" description="Helical" evidence="9">
    <location>
        <begin position="83"/>
        <end position="112"/>
    </location>
</feature>
<comment type="similarity">
    <text evidence="2">Belongs to the amino acid-polyamine-organocation (APC) superfamily. YAT (TC 2.A.3.10) family.</text>
</comment>
<keyword evidence="12" id="KW-1185">Reference proteome</keyword>
<keyword evidence="3" id="KW-0813">Transport</keyword>
<sequence length="556" mass="60636">MGRWARFTQSFQRADLDTLQPSSTTKDGSASMNDIEKAVAATSKGELHRKLKNKHVQMIALGGSVGTGLLIGSGGALHTGGPAALLIAWGLVGTMVFCTIHSLGELCVAYPVNGAFSTYATRFVDSSWGFAVGWNYALMWLIVLPLELVAAAMCITYWNSGINPVAWVAIFYLLIVVINLLDVKGYGEAEFYLTIFKVVAIVGFIILGVVLVCGGGPNHTFVGAKYWKNPGAFANGFKGVATTFVTASYSLAGSEMVGLASAEVANPRSVLPKAVRQVFWRIFLFYFLSLTFIGLLVPSNSDQLLGSSTASASPFVIAIKNGGIKVLPSIFNAVILISVISVGNSAVYGCSRTIQSLGAQGLGPSYLAYVDRKGRPLAGLMMSAVFGLLCFLSAYKDQGQVFGWLLSVSGLATIFLWFNIGLCHVRFRMAMRLQGRSTDELVFTAVTGVAGSIYSMVLLVLVLGVQFWVALFPIGSSKPSAKNFFQNYLGSVVILVFYLGHKIWTRNWRIYVPLKDIDLDSGRRDTDMKLIRQEMEEERERNRAMPVHKRLWNYWC</sequence>
<evidence type="ECO:0000256" key="5">
    <source>
        <dbReference type="ARBA" id="ARBA00022692"/>
    </source>
</evidence>
<dbReference type="FunFam" id="1.20.1740.10:FF:000017">
    <property type="entry name" value="Amino acid permease"/>
    <property type="match status" value="1"/>
</dbReference>
<proteinExistence type="inferred from homology"/>
<feature type="transmembrane region" description="Helical" evidence="9">
    <location>
        <begin position="58"/>
        <end position="77"/>
    </location>
</feature>
<organism evidence="11 12">
    <name type="scientific">Suhomyces tanzawaensis NRRL Y-17324</name>
    <dbReference type="NCBI Taxonomy" id="984487"/>
    <lineage>
        <taxon>Eukaryota</taxon>
        <taxon>Fungi</taxon>
        <taxon>Dikarya</taxon>
        <taxon>Ascomycota</taxon>
        <taxon>Saccharomycotina</taxon>
        <taxon>Pichiomycetes</taxon>
        <taxon>Debaryomycetaceae</taxon>
        <taxon>Suhomyces</taxon>
    </lineage>
</organism>
<evidence type="ECO:0000256" key="3">
    <source>
        <dbReference type="ARBA" id="ARBA00022448"/>
    </source>
</evidence>
<gene>
    <name evidence="11" type="ORF">CANTADRAFT_45967</name>
</gene>
<evidence type="ECO:0000256" key="7">
    <source>
        <dbReference type="ARBA" id="ARBA00022989"/>
    </source>
</evidence>
<feature type="transmembrane region" description="Helical" evidence="9">
    <location>
        <begin position="133"/>
        <end position="158"/>
    </location>
</feature>
<dbReference type="PANTHER" id="PTHR43341">
    <property type="entry name" value="AMINO ACID PERMEASE"/>
    <property type="match status" value="1"/>
</dbReference>
<accession>A0A1E4SQ54</accession>
<evidence type="ECO:0000259" key="10">
    <source>
        <dbReference type="Pfam" id="PF00324"/>
    </source>
</evidence>
<reference evidence="12" key="1">
    <citation type="submission" date="2016-05" db="EMBL/GenBank/DDBJ databases">
        <title>Comparative genomics of biotechnologically important yeasts.</title>
        <authorList>
            <consortium name="DOE Joint Genome Institute"/>
            <person name="Riley R."/>
            <person name="Haridas S."/>
            <person name="Wolfe K.H."/>
            <person name="Lopes M.R."/>
            <person name="Hittinger C.T."/>
            <person name="Goker M."/>
            <person name="Salamov A."/>
            <person name="Wisecaver J."/>
            <person name="Long T.M."/>
            <person name="Aerts A.L."/>
            <person name="Barry K."/>
            <person name="Choi C."/>
            <person name="Clum A."/>
            <person name="Coughlan A.Y."/>
            <person name="Deshpande S."/>
            <person name="Douglass A.P."/>
            <person name="Hanson S.J."/>
            <person name="Klenk H.-P."/>
            <person name="Labutti K."/>
            <person name="Lapidus A."/>
            <person name="Lindquist E."/>
            <person name="Lipzen A."/>
            <person name="Meier-Kolthoff J.P."/>
            <person name="Ohm R.A."/>
            <person name="Otillar R.P."/>
            <person name="Pangilinan J."/>
            <person name="Peng Y."/>
            <person name="Rokas A."/>
            <person name="Rosa C.A."/>
            <person name="Scheuner C."/>
            <person name="Sibirny A.A."/>
            <person name="Slot J.C."/>
            <person name="Stielow J.B."/>
            <person name="Sun H."/>
            <person name="Kurtzman C.P."/>
            <person name="Blackwell M."/>
            <person name="Grigoriev I.V."/>
            <person name="Jeffries T.W."/>
        </authorList>
    </citation>
    <scope>NUCLEOTIDE SEQUENCE [LARGE SCALE GENOMIC DNA]</scope>
    <source>
        <strain evidence="12">NRRL Y-17324</strain>
    </source>
</reference>
<keyword evidence="6" id="KW-0029">Amino-acid transport</keyword>
<dbReference type="Proteomes" id="UP000094285">
    <property type="component" value="Unassembled WGS sequence"/>
</dbReference>
<dbReference type="PIRSF" id="PIRSF006060">
    <property type="entry name" value="AA_transporter"/>
    <property type="match status" value="1"/>
</dbReference>
<dbReference type="InterPro" id="IPR004840">
    <property type="entry name" value="Amino_acid_permease_CS"/>
</dbReference>
<name>A0A1E4SQ54_9ASCO</name>
<dbReference type="RefSeq" id="XP_020066758.1">
    <property type="nucleotide sequence ID" value="XM_020209271.1"/>
</dbReference>
<dbReference type="STRING" id="984487.A0A1E4SQ54"/>
<feature type="transmembrane region" description="Helical" evidence="9">
    <location>
        <begin position="488"/>
        <end position="505"/>
    </location>
</feature>
<feature type="transmembrane region" description="Helical" evidence="9">
    <location>
        <begin position="330"/>
        <end position="350"/>
    </location>
</feature>
<feature type="transmembrane region" description="Helical" evidence="9">
    <location>
        <begin position="401"/>
        <end position="420"/>
    </location>
</feature>
<dbReference type="OrthoDB" id="3900342at2759"/>
<evidence type="ECO:0000256" key="6">
    <source>
        <dbReference type="ARBA" id="ARBA00022970"/>
    </source>
</evidence>
<dbReference type="GO" id="GO:0015171">
    <property type="term" value="F:amino acid transmembrane transporter activity"/>
    <property type="evidence" value="ECO:0007669"/>
    <property type="project" value="TreeGrafter"/>
</dbReference>
<keyword evidence="8 9" id="KW-0472">Membrane</keyword>
<keyword evidence="5 9" id="KW-0812">Transmembrane</keyword>
<dbReference type="InterPro" id="IPR050524">
    <property type="entry name" value="APC_YAT"/>
</dbReference>
<dbReference type="GeneID" id="30983407"/>
<evidence type="ECO:0000256" key="1">
    <source>
        <dbReference type="ARBA" id="ARBA00004651"/>
    </source>
</evidence>
<feature type="transmembrane region" description="Helical" evidence="9">
    <location>
        <begin position="441"/>
        <end position="468"/>
    </location>
</feature>
<dbReference type="InterPro" id="IPR004762">
    <property type="entry name" value="Amino_acid_permease_fungi"/>
</dbReference>
<comment type="subcellular location">
    <subcellularLocation>
        <location evidence="1">Cell membrane</location>
        <topology evidence="1">Multi-pass membrane protein</topology>
    </subcellularLocation>
</comment>
<feature type="transmembrane region" description="Helical" evidence="9">
    <location>
        <begin position="164"/>
        <end position="183"/>
    </location>
</feature>
<dbReference type="PANTHER" id="PTHR43341:SF1">
    <property type="entry name" value="GENERAL AMINO-ACID PERMEASE GAP1"/>
    <property type="match status" value="1"/>
</dbReference>
<dbReference type="GO" id="GO:0005886">
    <property type="term" value="C:plasma membrane"/>
    <property type="evidence" value="ECO:0007669"/>
    <property type="project" value="UniProtKB-SubCell"/>
</dbReference>
<feature type="transmembrane region" description="Helical" evidence="9">
    <location>
        <begin position="377"/>
        <end position="395"/>
    </location>
</feature>
<feature type="transmembrane region" description="Helical" evidence="9">
    <location>
        <begin position="195"/>
        <end position="217"/>
    </location>
</feature>
<protein>
    <submittedName>
        <fullName evidence="11">General amino acid permease</fullName>
    </submittedName>
</protein>
<evidence type="ECO:0000256" key="8">
    <source>
        <dbReference type="ARBA" id="ARBA00023136"/>
    </source>
</evidence>
<evidence type="ECO:0000313" key="12">
    <source>
        <dbReference type="Proteomes" id="UP000094285"/>
    </source>
</evidence>
<keyword evidence="7 9" id="KW-1133">Transmembrane helix</keyword>
<evidence type="ECO:0000256" key="9">
    <source>
        <dbReference type="SAM" id="Phobius"/>
    </source>
</evidence>
<dbReference type="Pfam" id="PF00324">
    <property type="entry name" value="AA_permease"/>
    <property type="match status" value="1"/>
</dbReference>
<evidence type="ECO:0000313" key="11">
    <source>
        <dbReference type="EMBL" id="ODV81636.1"/>
    </source>
</evidence>
<evidence type="ECO:0000256" key="4">
    <source>
        <dbReference type="ARBA" id="ARBA00022475"/>
    </source>
</evidence>
<feature type="transmembrane region" description="Helical" evidence="9">
    <location>
        <begin position="237"/>
        <end position="257"/>
    </location>
</feature>
<feature type="domain" description="Amino acid permease/ SLC12A" evidence="10">
    <location>
        <begin position="55"/>
        <end position="509"/>
    </location>
</feature>
<dbReference type="Gene3D" id="1.20.1740.10">
    <property type="entry name" value="Amino acid/polyamine transporter I"/>
    <property type="match status" value="1"/>
</dbReference>
<dbReference type="NCBIfam" id="TIGR00913">
    <property type="entry name" value="2A0310"/>
    <property type="match status" value="1"/>
</dbReference>
<dbReference type="PROSITE" id="PS00218">
    <property type="entry name" value="AMINO_ACID_PERMEASE_1"/>
    <property type="match status" value="1"/>
</dbReference>
<dbReference type="AlphaFoldDB" id="A0A1E4SQ54"/>
<feature type="transmembrane region" description="Helical" evidence="9">
    <location>
        <begin position="278"/>
        <end position="297"/>
    </location>
</feature>
<dbReference type="EMBL" id="KV453909">
    <property type="protein sequence ID" value="ODV81636.1"/>
    <property type="molecule type" value="Genomic_DNA"/>
</dbReference>
<keyword evidence="4" id="KW-1003">Cell membrane</keyword>